<dbReference type="Proteomes" id="UP000014969">
    <property type="component" value="Unassembled WGS sequence"/>
</dbReference>
<dbReference type="EMBL" id="ATFQ01000031">
    <property type="protein sequence ID" value="EPQ21558.1"/>
    <property type="molecule type" value="Genomic_DNA"/>
</dbReference>
<sequence>MGESLHGASCCLSNRRIRVLHKGFDEMANIWRLRLDKCFYCEFARWSVQISHE</sequence>
<evidence type="ECO:0000313" key="2">
    <source>
        <dbReference type="Proteomes" id="UP000014969"/>
    </source>
</evidence>
<evidence type="ECO:0000313" key="1">
    <source>
        <dbReference type="EMBL" id="EPQ21558.1"/>
    </source>
</evidence>
<organism evidence="1 2">
    <name type="scientific">Mycobacteroides abscessus subsp. bolletii CRM-0020</name>
    <dbReference type="NCBI Taxonomy" id="1306401"/>
    <lineage>
        <taxon>Bacteria</taxon>
        <taxon>Bacillati</taxon>
        <taxon>Actinomycetota</taxon>
        <taxon>Actinomycetes</taxon>
        <taxon>Mycobacteriales</taxon>
        <taxon>Mycobacteriaceae</taxon>
        <taxon>Mycobacteroides</taxon>
        <taxon>Mycobacteroides abscessus</taxon>
    </lineage>
</organism>
<reference evidence="1 2" key="1">
    <citation type="journal article" date="2013" name="Genome Announc.">
        <title>Genome Sequence of an Epidemic Isolate of Mycobacterium abscessus subsp. bolletii from Rio de Janeiro, Brazil.</title>
        <authorList>
            <person name="Davidson R.M."/>
            <person name="Reynolds P.R."/>
            <person name="Farias-Hesson E."/>
            <person name="Duarte R.S."/>
            <person name="Jackson M."/>
            <person name="Strong M."/>
        </authorList>
    </citation>
    <scope>NUCLEOTIDE SEQUENCE [LARGE SCALE GENOMIC DNA]</scope>
    <source>
        <strain evidence="1 2">CRM-0020</strain>
    </source>
</reference>
<accession>A0A829HPR3</accession>
<comment type="caution">
    <text evidence="1">The sequence shown here is derived from an EMBL/GenBank/DDBJ whole genome shotgun (WGS) entry which is preliminary data.</text>
</comment>
<name>A0A829HPR3_9MYCO</name>
<gene>
    <name evidence="1" type="ORF">J108_21230</name>
</gene>
<proteinExistence type="predicted"/>
<dbReference type="AlphaFoldDB" id="A0A829HPR3"/>
<protein>
    <submittedName>
        <fullName evidence="1">Uncharacterized protein</fullName>
    </submittedName>
</protein>